<comment type="caution">
    <text evidence="1">The sequence shown here is derived from an EMBL/GenBank/DDBJ whole genome shotgun (WGS) entry which is preliminary data.</text>
</comment>
<gene>
    <name evidence="1" type="ORF">E2C01_078768</name>
</gene>
<organism evidence="1 2">
    <name type="scientific">Portunus trituberculatus</name>
    <name type="common">Swimming crab</name>
    <name type="synonym">Neptunus trituberculatus</name>
    <dbReference type="NCBI Taxonomy" id="210409"/>
    <lineage>
        <taxon>Eukaryota</taxon>
        <taxon>Metazoa</taxon>
        <taxon>Ecdysozoa</taxon>
        <taxon>Arthropoda</taxon>
        <taxon>Crustacea</taxon>
        <taxon>Multicrustacea</taxon>
        <taxon>Malacostraca</taxon>
        <taxon>Eumalacostraca</taxon>
        <taxon>Eucarida</taxon>
        <taxon>Decapoda</taxon>
        <taxon>Pleocyemata</taxon>
        <taxon>Brachyura</taxon>
        <taxon>Eubrachyura</taxon>
        <taxon>Portunoidea</taxon>
        <taxon>Portunidae</taxon>
        <taxon>Portuninae</taxon>
        <taxon>Portunus</taxon>
    </lineage>
</organism>
<sequence>MEAAGTSLPPPPSPLLHEERIFSKRNFLLMIPRQEVPKRVSAHAGCSFLRYRPVTPAALCPCIPRGCRTQASYPLWSHGTVLLVVCTGGRSSLRVSVQRVNTQGQEIPWPWVNTYRSSDPHVASRDKHRSAQTFMSQGRLSRILTDTTIVIP</sequence>
<dbReference type="Proteomes" id="UP000324222">
    <property type="component" value="Unassembled WGS sequence"/>
</dbReference>
<name>A0A5B7INQ6_PORTR</name>
<keyword evidence="2" id="KW-1185">Reference proteome</keyword>
<evidence type="ECO:0000313" key="2">
    <source>
        <dbReference type="Proteomes" id="UP000324222"/>
    </source>
</evidence>
<dbReference type="EMBL" id="VSRR010064279">
    <property type="protein sequence ID" value="MPC84043.1"/>
    <property type="molecule type" value="Genomic_DNA"/>
</dbReference>
<protein>
    <submittedName>
        <fullName evidence="1">Uncharacterized protein</fullName>
    </submittedName>
</protein>
<dbReference type="AlphaFoldDB" id="A0A5B7INQ6"/>
<reference evidence="1 2" key="1">
    <citation type="submission" date="2019-05" db="EMBL/GenBank/DDBJ databases">
        <title>Another draft genome of Portunus trituberculatus and its Hox gene families provides insights of decapod evolution.</title>
        <authorList>
            <person name="Jeong J.-H."/>
            <person name="Song I."/>
            <person name="Kim S."/>
            <person name="Choi T."/>
            <person name="Kim D."/>
            <person name="Ryu S."/>
            <person name="Kim W."/>
        </authorList>
    </citation>
    <scope>NUCLEOTIDE SEQUENCE [LARGE SCALE GENOMIC DNA]</scope>
    <source>
        <tissue evidence="1">Muscle</tissue>
    </source>
</reference>
<evidence type="ECO:0000313" key="1">
    <source>
        <dbReference type="EMBL" id="MPC84043.1"/>
    </source>
</evidence>
<proteinExistence type="predicted"/>
<accession>A0A5B7INQ6</accession>